<dbReference type="InterPro" id="IPR033690">
    <property type="entry name" value="Adenylat_kinase_CS"/>
</dbReference>
<feature type="binding site" evidence="6">
    <location>
        <position position="130"/>
    </location>
    <ligand>
        <name>Zn(2+)</name>
        <dbReference type="ChEBI" id="CHEBI:29105"/>
        <note>structural</note>
    </ligand>
</feature>
<dbReference type="KEGG" id="kpul:GXN76_14745"/>
<feature type="binding site" evidence="6">
    <location>
        <position position="150"/>
    </location>
    <ligand>
        <name>Zn(2+)</name>
        <dbReference type="ChEBI" id="CHEBI:29105"/>
        <note>structural</note>
    </ligand>
</feature>
<comment type="catalytic activity">
    <reaction evidence="6 8">
        <text>AMP + ATP = 2 ADP</text>
        <dbReference type="Rhea" id="RHEA:12973"/>
        <dbReference type="ChEBI" id="CHEBI:30616"/>
        <dbReference type="ChEBI" id="CHEBI:456215"/>
        <dbReference type="ChEBI" id="CHEBI:456216"/>
        <dbReference type="EC" id="2.7.4.3"/>
    </reaction>
</comment>
<dbReference type="RefSeq" id="WP_173224356.1">
    <property type="nucleotide sequence ID" value="NZ_CP048104.1"/>
</dbReference>
<feature type="binding site" evidence="6">
    <location>
        <position position="153"/>
    </location>
    <ligand>
        <name>Zn(2+)</name>
        <dbReference type="ChEBI" id="CHEBI:29105"/>
        <note>structural</note>
    </ligand>
</feature>
<accession>A0A7D4C8H5</accession>
<feature type="binding site" evidence="6">
    <location>
        <begin position="10"/>
        <end position="15"/>
    </location>
    <ligand>
        <name>ATP</name>
        <dbReference type="ChEBI" id="CHEBI:30616"/>
    </ligand>
</feature>
<keyword evidence="5 6" id="KW-0067">ATP-binding</keyword>
<keyword evidence="11" id="KW-1185">Reference proteome</keyword>
<feature type="binding site" evidence="6">
    <location>
        <position position="92"/>
    </location>
    <ligand>
        <name>AMP</name>
        <dbReference type="ChEBI" id="CHEBI:456215"/>
    </ligand>
</feature>
<name>A0A7D4C8H5_9BACL</name>
<dbReference type="Gene3D" id="3.40.50.300">
    <property type="entry name" value="P-loop containing nucleotide triphosphate hydrolases"/>
    <property type="match status" value="1"/>
</dbReference>
<dbReference type="Proteomes" id="UP000503088">
    <property type="component" value="Chromosome"/>
</dbReference>
<feature type="binding site" evidence="6">
    <location>
        <begin position="136"/>
        <end position="137"/>
    </location>
    <ligand>
        <name>ATP</name>
        <dbReference type="ChEBI" id="CHEBI:30616"/>
    </ligand>
</feature>
<keyword evidence="4 6" id="KW-0418">Kinase</keyword>
<dbReference type="CDD" id="cd01428">
    <property type="entry name" value="ADK"/>
    <property type="match status" value="1"/>
</dbReference>
<sequence length="217" mass="24307">MNIVLMGLPGAGKGTQAERITDTFRIPHISTGDMFRAAAKEGTSLGLEAKRYMDEGQLVPDRVTIGIVRERLGKDDCARGFLLDGFPRTVPQAEALNESLEVMGRHLQHVIYIRVEQDELLKRLTGRRICRDCGATYHNVSAPPKEEGICDRCGGSLYQREDDSEETVGKRLKVNLEQTQALLDYYRSQGNLREIDGNQPIEYVTDAILRILRSTVS</sequence>
<dbReference type="InterPro" id="IPR000850">
    <property type="entry name" value="Adenylat/UMP-CMP_kin"/>
</dbReference>
<keyword evidence="6" id="KW-0862">Zinc</keyword>
<dbReference type="InterPro" id="IPR006259">
    <property type="entry name" value="Adenyl_kin_sub"/>
</dbReference>
<evidence type="ECO:0000256" key="1">
    <source>
        <dbReference type="ARBA" id="ARBA00022679"/>
    </source>
</evidence>
<feature type="binding site" evidence="6">
    <location>
        <position position="133"/>
    </location>
    <ligand>
        <name>Zn(2+)</name>
        <dbReference type="ChEBI" id="CHEBI:29105"/>
        <note>structural</note>
    </ligand>
</feature>
<dbReference type="GO" id="GO:0004017">
    <property type="term" value="F:AMP kinase activity"/>
    <property type="evidence" value="ECO:0007669"/>
    <property type="project" value="UniProtKB-UniRule"/>
</dbReference>
<feature type="binding site" evidence="6">
    <location>
        <position position="171"/>
    </location>
    <ligand>
        <name>AMP</name>
        <dbReference type="ChEBI" id="CHEBI:456215"/>
    </ligand>
</feature>
<dbReference type="PROSITE" id="PS00113">
    <property type="entry name" value="ADENYLATE_KINASE"/>
    <property type="match status" value="1"/>
</dbReference>
<dbReference type="HAMAP" id="MF_00235">
    <property type="entry name" value="Adenylate_kinase_Adk"/>
    <property type="match status" value="1"/>
</dbReference>
<dbReference type="InterPro" id="IPR007862">
    <property type="entry name" value="Adenylate_kinase_lid-dom"/>
</dbReference>
<feature type="binding site" evidence="6">
    <location>
        <begin position="85"/>
        <end position="88"/>
    </location>
    <ligand>
        <name>AMP</name>
        <dbReference type="ChEBI" id="CHEBI:456215"/>
    </ligand>
</feature>
<comment type="function">
    <text evidence="6">Catalyzes the reversible transfer of the terminal phosphate group between ATP and AMP. Plays an important role in cellular energy homeostasis and in adenine nucleotide metabolism.</text>
</comment>
<dbReference type="NCBIfam" id="NF001381">
    <property type="entry name" value="PRK00279.1-3"/>
    <property type="match status" value="1"/>
</dbReference>
<evidence type="ECO:0000256" key="7">
    <source>
        <dbReference type="RuleBase" id="RU003330"/>
    </source>
</evidence>
<feature type="region of interest" description="NMP" evidence="6">
    <location>
        <begin position="30"/>
        <end position="59"/>
    </location>
</feature>
<organism evidence="10 11">
    <name type="scientific">Kroppenstedtia pulmonis</name>
    <dbReference type="NCBI Taxonomy" id="1380685"/>
    <lineage>
        <taxon>Bacteria</taxon>
        <taxon>Bacillati</taxon>
        <taxon>Bacillota</taxon>
        <taxon>Bacilli</taxon>
        <taxon>Bacillales</taxon>
        <taxon>Thermoactinomycetaceae</taxon>
        <taxon>Kroppenstedtia</taxon>
    </lineage>
</organism>
<proteinExistence type="inferred from homology"/>
<keyword evidence="1 6" id="KW-0808">Transferase</keyword>
<evidence type="ECO:0000256" key="2">
    <source>
        <dbReference type="ARBA" id="ARBA00022727"/>
    </source>
</evidence>
<dbReference type="GO" id="GO:0044209">
    <property type="term" value="P:AMP salvage"/>
    <property type="evidence" value="ECO:0007669"/>
    <property type="project" value="UniProtKB-UniRule"/>
</dbReference>
<evidence type="ECO:0000259" key="9">
    <source>
        <dbReference type="Pfam" id="PF05191"/>
    </source>
</evidence>
<reference evidence="10 11" key="1">
    <citation type="submission" date="2020-01" db="EMBL/GenBank/DDBJ databases">
        <authorList>
            <person name="Gulvik C.A."/>
            <person name="Batra D.G."/>
        </authorList>
    </citation>
    <scope>NUCLEOTIDE SEQUENCE [LARGE SCALE GENOMIC DNA]</scope>
    <source>
        <strain evidence="10 11">W9323</strain>
    </source>
</reference>
<dbReference type="NCBIfam" id="NF011100">
    <property type="entry name" value="PRK14527.1"/>
    <property type="match status" value="1"/>
</dbReference>
<keyword evidence="6" id="KW-0963">Cytoplasm</keyword>
<comment type="subunit">
    <text evidence="6 8">Monomer.</text>
</comment>
<keyword evidence="6" id="KW-0479">Metal-binding</keyword>
<comment type="similarity">
    <text evidence="6 7">Belongs to the adenylate kinase family.</text>
</comment>
<feature type="binding site" evidence="6">
    <location>
        <position position="31"/>
    </location>
    <ligand>
        <name>AMP</name>
        <dbReference type="ChEBI" id="CHEBI:456215"/>
    </ligand>
</feature>
<evidence type="ECO:0000256" key="4">
    <source>
        <dbReference type="ARBA" id="ARBA00022777"/>
    </source>
</evidence>
<dbReference type="NCBIfam" id="NF001380">
    <property type="entry name" value="PRK00279.1-2"/>
    <property type="match status" value="1"/>
</dbReference>
<dbReference type="GO" id="GO:0005737">
    <property type="term" value="C:cytoplasm"/>
    <property type="evidence" value="ECO:0007669"/>
    <property type="project" value="UniProtKB-SubCell"/>
</dbReference>
<evidence type="ECO:0000256" key="3">
    <source>
        <dbReference type="ARBA" id="ARBA00022741"/>
    </source>
</evidence>
<evidence type="ECO:0000256" key="8">
    <source>
        <dbReference type="RuleBase" id="RU003331"/>
    </source>
</evidence>
<feature type="binding site" evidence="6">
    <location>
        <position position="36"/>
    </location>
    <ligand>
        <name>AMP</name>
        <dbReference type="ChEBI" id="CHEBI:456215"/>
    </ligand>
</feature>
<dbReference type="PANTHER" id="PTHR23359">
    <property type="entry name" value="NUCLEOTIDE KINASE"/>
    <property type="match status" value="1"/>
</dbReference>
<evidence type="ECO:0000256" key="6">
    <source>
        <dbReference type="HAMAP-Rule" id="MF_00235"/>
    </source>
</evidence>
<evidence type="ECO:0000313" key="10">
    <source>
        <dbReference type="EMBL" id="QKG85576.1"/>
    </source>
</evidence>
<comment type="subcellular location">
    <subcellularLocation>
        <location evidence="6 8">Cytoplasm</location>
    </subcellularLocation>
</comment>
<dbReference type="AlphaFoldDB" id="A0A7D4C8H5"/>
<feature type="binding site" evidence="6">
    <location>
        <position position="127"/>
    </location>
    <ligand>
        <name>ATP</name>
        <dbReference type="ChEBI" id="CHEBI:30616"/>
    </ligand>
</feature>
<feature type="binding site" evidence="6">
    <location>
        <position position="160"/>
    </location>
    <ligand>
        <name>AMP</name>
        <dbReference type="ChEBI" id="CHEBI:456215"/>
    </ligand>
</feature>
<dbReference type="EMBL" id="CP048104">
    <property type="protein sequence ID" value="QKG85576.1"/>
    <property type="molecule type" value="Genomic_DNA"/>
</dbReference>
<keyword evidence="2 6" id="KW-0545">Nucleotide biosynthesis</keyword>
<dbReference type="InterPro" id="IPR027417">
    <property type="entry name" value="P-loop_NTPase"/>
</dbReference>
<dbReference type="GO" id="GO:0005524">
    <property type="term" value="F:ATP binding"/>
    <property type="evidence" value="ECO:0007669"/>
    <property type="project" value="UniProtKB-UniRule"/>
</dbReference>
<comment type="domain">
    <text evidence="6">Consists of three domains, a large central CORE domain and two small peripheral domains, NMPbind and LID, which undergo movements during catalysis. The LID domain closes over the site of phosphoryl transfer upon ATP binding. Assembling and dissambling the active center during each catalytic cycle provides an effective means to prevent ATP hydrolysis. Some bacteria have evolved a zinc-coordinating structure that stabilizes the LID domain.</text>
</comment>
<protein>
    <recommendedName>
        <fullName evidence="6 8">Adenylate kinase</fullName>
        <shortName evidence="6">AK</shortName>
        <ecNumber evidence="6 8">2.7.4.3</ecNumber>
    </recommendedName>
    <alternativeName>
        <fullName evidence="6">ATP-AMP transphosphorylase</fullName>
    </alternativeName>
    <alternativeName>
        <fullName evidence="6">ATP:AMP phosphotransferase</fullName>
    </alternativeName>
    <alternativeName>
        <fullName evidence="6">Adenylate monophosphate kinase</fullName>
    </alternativeName>
</protein>
<dbReference type="EC" id="2.7.4.3" evidence="6 8"/>
<feature type="region of interest" description="LID" evidence="6">
    <location>
        <begin position="126"/>
        <end position="163"/>
    </location>
</feature>
<dbReference type="SUPFAM" id="SSF52540">
    <property type="entry name" value="P-loop containing nucleoside triphosphate hydrolases"/>
    <property type="match status" value="1"/>
</dbReference>
<dbReference type="UniPathway" id="UPA00588">
    <property type="reaction ID" value="UER00649"/>
</dbReference>
<keyword evidence="3 6" id="KW-0547">Nucleotide-binding</keyword>
<feature type="binding site" evidence="6">
    <location>
        <position position="199"/>
    </location>
    <ligand>
        <name>ATP</name>
        <dbReference type="ChEBI" id="CHEBI:30616"/>
    </ligand>
</feature>
<dbReference type="Pfam" id="PF00406">
    <property type="entry name" value="ADK"/>
    <property type="match status" value="1"/>
</dbReference>
<evidence type="ECO:0000313" key="11">
    <source>
        <dbReference type="Proteomes" id="UP000503088"/>
    </source>
</evidence>
<dbReference type="PRINTS" id="PR00094">
    <property type="entry name" value="ADENYLTKNASE"/>
</dbReference>
<dbReference type="Pfam" id="PF05191">
    <property type="entry name" value="ADK_lid"/>
    <property type="match status" value="1"/>
</dbReference>
<dbReference type="NCBIfam" id="TIGR01351">
    <property type="entry name" value="adk"/>
    <property type="match status" value="1"/>
</dbReference>
<gene>
    <name evidence="6" type="primary">adk</name>
    <name evidence="10" type="ORF">GXN76_14745</name>
</gene>
<feature type="domain" description="Adenylate kinase active site lid" evidence="9">
    <location>
        <begin position="127"/>
        <end position="162"/>
    </location>
</feature>
<dbReference type="FunFam" id="3.40.50.300:FF:000106">
    <property type="entry name" value="Adenylate kinase mitochondrial"/>
    <property type="match status" value="1"/>
</dbReference>
<evidence type="ECO:0000256" key="5">
    <source>
        <dbReference type="ARBA" id="ARBA00022840"/>
    </source>
</evidence>
<feature type="binding site" evidence="6">
    <location>
        <begin position="57"/>
        <end position="59"/>
    </location>
    <ligand>
        <name>AMP</name>
        <dbReference type="ChEBI" id="CHEBI:456215"/>
    </ligand>
</feature>
<dbReference type="GO" id="GO:0008270">
    <property type="term" value="F:zinc ion binding"/>
    <property type="evidence" value="ECO:0007669"/>
    <property type="project" value="UniProtKB-UniRule"/>
</dbReference>
<comment type="pathway">
    <text evidence="6">Purine metabolism; AMP biosynthesis via salvage pathway; AMP from ADP: step 1/1.</text>
</comment>